<reference evidence="3" key="2">
    <citation type="submission" date="2021-05" db="EMBL/GenBank/DDBJ databases">
        <authorList>
            <person name="Pain A."/>
        </authorList>
    </citation>
    <scope>NUCLEOTIDE SEQUENCE</scope>
    <source>
        <strain evidence="3">1802A</strain>
    </source>
</reference>
<dbReference type="PANTHER" id="PTHR28637">
    <property type="entry name" value="DNA REPLICATION FACTOR CDT1"/>
    <property type="match status" value="1"/>
</dbReference>
<dbReference type="InterPro" id="IPR036390">
    <property type="entry name" value="WH_DNA-bd_sf"/>
</dbReference>
<dbReference type="Proteomes" id="UP001195914">
    <property type="component" value="Unassembled WGS sequence"/>
</dbReference>
<dbReference type="InterPro" id="IPR045173">
    <property type="entry name" value="Cdt1"/>
</dbReference>
<accession>A0AAD9LE61</accession>
<dbReference type="GO" id="GO:0000278">
    <property type="term" value="P:mitotic cell cycle"/>
    <property type="evidence" value="ECO:0007669"/>
    <property type="project" value="TreeGrafter"/>
</dbReference>
<dbReference type="GO" id="GO:0071163">
    <property type="term" value="P:DNA replication preinitiation complex assembly"/>
    <property type="evidence" value="ECO:0007669"/>
    <property type="project" value="InterPro"/>
</dbReference>
<protein>
    <recommendedName>
        <fullName evidence="2">CDT1 Geminin-binding domain-containing protein</fullName>
    </recommendedName>
</protein>
<dbReference type="Pfam" id="PF08839">
    <property type="entry name" value="CDT1"/>
    <property type="match status" value="1"/>
</dbReference>
<gene>
    <name evidence="3" type="ORF">X943_002430</name>
</gene>
<feature type="region of interest" description="Disordered" evidence="1">
    <location>
        <begin position="275"/>
        <end position="309"/>
    </location>
</feature>
<evidence type="ECO:0000313" key="4">
    <source>
        <dbReference type="Proteomes" id="UP001195914"/>
    </source>
</evidence>
<comment type="caution">
    <text evidence="3">The sequence shown here is derived from an EMBL/GenBank/DDBJ whole genome shotgun (WGS) entry which is preliminary data.</text>
</comment>
<evidence type="ECO:0000259" key="2">
    <source>
        <dbReference type="SMART" id="SM01075"/>
    </source>
</evidence>
<dbReference type="GO" id="GO:0070182">
    <property type="term" value="F:DNA polymerase binding"/>
    <property type="evidence" value="ECO:0007669"/>
    <property type="project" value="TreeGrafter"/>
</dbReference>
<name>A0AAD9LE61_BABDI</name>
<dbReference type="PANTHER" id="PTHR28637:SF1">
    <property type="entry name" value="DNA REPLICATION FACTOR CDT1"/>
    <property type="match status" value="1"/>
</dbReference>
<dbReference type="GO" id="GO:0005634">
    <property type="term" value="C:nucleus"/>
    <property type="evidence" value="ECO:0007669"/>
    <property type="project" value="TreeGrafter"/>
</dbReference>
<sequence length="751" mass="84346">MEPLLSPDSYIAESAANCDDKMAVEVSISDSVESCIEDSGDVNGTSALGDRQEAEVADVSITARSNKNGMDTIVTVTPRCEFETESLIARHNDNQNVTSSPKTSMRDHIQRCKELMTSPSGSAWLRNNDESPLLCDEEPALGSAVPPEASLIQMEGMRTPPLSPKHKPNPIVWQSNTTSQRKKGLYVNVTDDFNKNPILASSVRSVRMDDPVDQEDVQRSLRVLGASRCWTDRFEDGLHVSSAAEYEDEFTATQTPIRSLTSYIPTSQSSCRYESMQRSPVCQSGTPKRVDVSRPTHTGSAVRTSSVAGTPNRYTREMFGIGEAIDLDMFDGATLDDMRREEVNPMACATLPKNCISEARMGSQLATLYKHFKNMCTFIRRSSMRNDRPYFKVVQLMVQRMTRKSFTMDHLRQIAWLAPNLVSFKWVSINELVRSRYVTEYKDCHGDVVHDVQIRIHKMDGRICASTTDFENTCLSFKTIICAWVARAEALYVQKRGSSSGFDPDMALPIPMATLPSKQSGCVDISGDDTMSPPMTTPTHAVQKLPHKMSLDTTRSTAMLSSQRWVLDIQNTGSTDVFKSPQRPSMKRAVNESEGTPSGSEESSNKRSREITMSPISKELLDTPGMRRIRENTRRLSAAASSVSCDKKHDVTFWKDVRWFLNALVQLSIDEERPPFMRLERLAEFITKYSSRRVTYDNVSEWANTIAQLAPDVIHVGMSKFDDYSKMIKIQPNAKFETIIQYVNQQIDKYS</sequence>
<dbReference type="EMBL" id="JAHBMH010000073">
    <property type="protein sequence ID" value="KAK1933158.1"/>
    <property type="molecule type" value="Genomic_DNA"/>
</dbReference>
<organism evidence="3 4">
    <name type="scientific">Babesia divergens</name>
    <dbReference type="NCBI Taxonomy" id="32595"/>
    <lineage>
        <taxon>Eukaryota</taxon>
        <taxon>Sar</taxon>
        <taxon>Alveolata</taxon>
        <taxon>Apicomplexa</taxon>
        <taxon>Aconoidasida</taxon>
        <taxon>Piroplasmida</taxon>
        <taxon>Babesiidae</taxon>
        <taxon>Babesia</taxon>
    </lineage>
</organism>
<proteinExistence type="predicted"/>
<dbReference type="GO" id="GO:0000076">
    <property type="term" value="P:DNA replication checkpoint signaling"/>
    <property type="evidence" value="ECO:0007669"/>
    <property type="project" value="TreeGrafter"/>
</dbReference>
<dbReference type="SUPFAM" id="SSF46785">
    <property type="entry name" value="Winged helix' DNA-binding domain"/>
    <property type="match status" value="1"/>
</dbReference>
<dbReference type="AlphaFoldDB" id="A0AAD9LE61"/>
<feature type="compositionally biased region" description="Polar residues" evidence="1">
    <location>
        <begin position="295"/>
        <end position="309"/>
    </location>
</feature>
<evidence type="ECO:0000313" key="3">
    <source>
        <dbReference type="EMBL" id="KAK1933158.1"/>
    </source>
</evidence>
<evidence type="ECO:0000256" key="1">
    <source>
        <dbReference type="SAM" id="MobiDB-lite"/>
    </source>
</evidence>
<dbReference type="SMART" id="SM01075">
    <property type="entry name" value="CDT1"/>
    <property type="match status" value="1"/>
</dbReference>
<dbReference type="InterPro" id="IPR014939">
    <property type="entry name" value="CDT1_Gemini-bd-like"/>
</dbReference>
<feature type="compositionally biased region" description="Polar residues" evidence="1">
    <location>
        <begin position="275"/>
        <end position="286"/>
    </location>
</feature>
<keyword evidence="4" id="KW-1185">Reference proteome</keyword>
<dbReference type="GO" id="GO:0003677">
    <property type="term" value="F:DNA binding"/>
    <property type="evidence" value="ECO:0007669"/>
    <property type="project" value="InterPro"/>
</dbReference>
<dbReference type="GO" id="GO:0030174">
    <property type="term" value="P:regulation of DNA-templated DNA replication initiation"/>
    <property type="evidence" value="ECO:0007669"/>
    <property type="project" value="InterPro"/>
</dbReference>
<reference evidence="3" key="1">
    <citation type="journal article" date="2014" name="Nucleic Acids Res.">
        <title>The evolutionary dynamics of variant antigen genes in Babesia reveal a history of genomic innovation underlying host-parasite interaction.</title>
        <authorList>
            <person name="Jackson A.P."/>
            <person name="Otto T.D."/>
            <person name="Darby A."/>
            <person name="Ramaprasad A."/>
            <person name="Xia D."/>
            <person name="Echaide I.E."/>
            <person name="Farber M."/>
            <person name="Gahlot S."/>
            <person name="Gamble J."/>
            <person name="Gupta D."/>
            <person name="Gupta Y."/>
            <person name="Jackson L."/>
            <person name="Malandrin L."/>
            <person name="Malas T.B."/>
            <person name="Moussa E."/>
            <person name="Nair M."/>
            <person name="Reid A.J."/>
            <person name="Sanders M."/>
            <person name="Sharma J."/>
            <person name="Tracey A."/>
            <person name="Quail M.A."/>
            <person name="Weir W."/>
            <person name="Wastling J.M."/>
            <person name="Hall N."/>
            <person name="Willadsen P."/>
            <person name="Lingelbach K."/>
            <person name="Shiels B."/>
            <person name="Tait A."/>
            <person name="Berriman M."/>
            <person name="Allred D.R."/>
            <person name="Pain A."/>
        </authorList>
    </citation>
    <scope>NUCLEOTIDE SEQUENCE</scope>
    <source>
        <strain evidence="3">1802A</strain>
    </source>
</reference>
<feature type="compositionally biased region" description="Low complexity" evidence="1">
    <location>
        <begin position="592"/>
        <end position="602"/>
    </location>
</feature>
<feature type="domain" description="CDT1 Geminin-binding" evidence="2">
    <location>
        <begin position="351"/>
        <end position="517"/>
    </location>
</feature>
<feature type="region of interest" description="Disordered" evidence="1">
    <location>
        <begin position="574"/>
        <end position="615"/>
    </location>
</feature>